<reference evidence="2" key="1">
    <citation type="journal article" date="2019" name="Environ. Microbiol.">
        <title>Fungal ecological strategies reflected in gene transcription - a case study of two litter decomposers.</title>
        <authorList>
            <person name="Barbi F."/>
            <person name="Kohler A."/>
            <person name="Barry K."/>
            <person name="Baskaran P."/>
            <person name="Daum C."/>
            <person name="Fauchery L."/>
            <person name="Ihrmark K."/>
            <person name="Kuo A."/>
            <person name="LaButti K."/>
            <person name="Lipzen A."/>
            <person name="Morin E."/>
            <person name="Grigoriev I.V."/>
            <person name="Henrissat B."/>
            <person name="Lindahl B."/>
            <person name="Martin F."/>
        </authorList>
    </citation>
    <scope>NUCLEOTIDE SEQUENCE</scope>
    <source>
        <strain evidence="2">JB14</strain>
    </source>
</reference>
<dbReference type="Proteomes" id="UP000799118">
    <property type="component" value="Unassembled WGS sequence"/>
</dbReference>
<organism evidence="2 3">
    <name type="scientific">Gymnopus androsaceus JB14</name>
    <dbReference type="NCBI Taxonomy" id="1447944"/>
    <lineage>
        <taxon>Eukaryota</taxon>
        <taxon>Fungi</taxon>
        <taxon>Dikarya</taxon>
        <taxon>Basidiomycota</taxon>
        <taxon>Agaricomycotina</taxon>
        <taxon>Agaricomycetes</taxon>
        <taxon>Agaricomycetidae</taxon>
        <taxon>Agaricales</taxon>
        <taxon>Marasmiineae</taxon>
        <taxon>Omphalotaceae</taxon>
        <taxon>Gymnopus</taxon>
    </lineage>
</organism>
<evidence type="ECO:0000313" key="2">
    <source>
        <dbReference type="EMBL" id="KAE9390667.1"/>
    </source>
</evidence>
<sequence length="434" mass="49295">MSHHIEPRSIGSYLSGICDHLETYFPDARQNRNSPLVKKTLVGMKKLRSKPIRRKQPLTRKHLLDVENSINIFSSYDKVLFAIMIITGTCGLLQLGELMLPDNPAIRNFRKITLRESVELLDDTGFSFWLPYHKADRLFEGNRIVILPKWNLHPRRLLQHYLQLRDNCFPFHPHLWVTSSGSVPTRSWFMHRLRAIEPDSRWVGQSMRAAAMAEDGDPPEAIQAAAAEVSCSKGKEKERGLYEESTENDAAGLGRRRGTSNSSKRKRNASFRCYNEKAEKTRETPASLSSQRTFQLQNGRLRTKLDEVAHITTSLMQHIHAHRADRRDASSTSDSEPDSDPDTNAPSSTLVSSLTVFLVIPRSYPRIHCNIPLRMINRLAPVGWQTILAAAQMQAAGQTDESASTKVLERVQRRLENLYKSWAQQDPLHTSAIA</sequence>
<name>A0A6A4H0D9_9AGAR</name>
<evidence type="ECO:0000256" key="1">
    <source>
        <dbReference type="SAM" id="MobiDB-lite"/>
    </source>
</evidence>
<protein>
    <submittedName>
        <fullName evidence="2">Uncharacterized protein</fullName>
    </submittedName>
</protein>
<proteinExistence type="predicted"/>
<dbReference type="AlphaFoldDB" id="A0A6A4H0D9"/>
<feature type="compositionally biased region" description="Basic and acidic residues" evidence="1">
    <location>
        <begin position="233"/>
        <end position="242"/>
    </location>
</feature>
<accession>A0A6A4H0D9</accession>
<dbReference type="EMBL" id="ML769651">
    <property type="protein sequence ID" value="KAE9390667.1"/>
    <property type="molecule type" value="Genomic_DNA"/>
</dbReference>
<keyword evidence="3" id="KW-1185">Reference proteome</keyword>
<feature type="compositionally biased region" description="Polar residues" evidence="1">
    <location>
        <begin position="284"/>
        <end position="295"/>
    </location>
</feature>
<feature type="region of interest" description="Disordered" evidence="1">
    <location>
        <begin position="233"/>
        <end position="295"/>
    </location>
</feature>
<feature type="compositionally biased region" description="Basic residues" evidence="1">
    <location>
        <begin position="254"/>
        <end position="269"/>
    </location>
</feature>
<evidence type="ECO:0000313" key="3">
    <source>
        <dbReference type="Proteomes" id="UP000799118"/>
    </source>
</evidence>
<dbReference type="OrthoDB" id="5598396at2759"/>
<gene>
    <name evidence="2" type="ORF">BT96DRAFT_1002104</name>
</gene>
<feature type="compositionally biased region" description="Basic and acidic residues" evidence="1">
    <location>
        <begin position="274"/>
        <end position="283"/>
    </location>
</feature>
<feature type="region of interest" description="Disordered" evidence="1">
    <location>
        <begin position="317"/>
        <end position="347"/>
    </location>
</feature>